<evidence type="ECO:0000256" key="1">
    <source>
        <dbReference type="SAM" id="MobiDB-lite"/>
    </source>
</evidence>
<dbReference type="OrthoDB" id="4883460at2"/>
<comment type="caution">
    <text evidence="2">The sequence shown here is derived from an EMBL/GenBank/DDBJ whole genome shotgun (WGS) entry which is preliminary data.</text>
</comment>
<dbReference type="RefSeq" id="WP_123233776.1">
    <property type="nucleotide sequence ID" value="NZ_RJSG01000002.1"/>
</dbReference>
<sequence length="113" mass="12284">MTEYQPEEPVADLEEAPEEDPENVLEDAPGEVEETAEERTAREDELLAEEPDPGVGLPRDEDGDIQTGHPAVDEVLRSLGALDGTPVDEHVAVFEQAHEQLRRTLSGAGDDQA</sequence>
<evidence type="ECO:0000313" key="3">
    <source>
        <dbReference type="Proteomes" id="UP000277094"/>
    </source>
</evidence>
<keyword evidence="3" id="KW-1185">Reference proteome</keyword>
<dbReference type="EMBL" id="RJSG01000002">
    <property type="protein sequence ID" value="RNL79274.1"/>
    <property type="molecule type" value="Genomic_DNA"/>
</dbReference>
<evidence type="ECO:0000313" key="2">
    <source>
        <dbReference type="EMBL" id="RNL79274.1"/>
    </source>
</evidence>
<name>A0A3N0DUF9_9ACTN</name>
<dbReference type="Proteomes" id="UP000277094">
    <property type="component" value="Unassembled WGS sequence"/>
</dbReference>
<organism evidence="2 3">
    <name type="scientific">Nocardioides marmorisolisilvae</name>
    <dbReference type="NCBI Taxonomy" id="1542737"/>
    <lineage>
        <taxon>Bacteria</taxon>
        <taxon>Bacillati</taxon>
        <taxon>Actinomycetota</taxon>
        <taxon>Actinomycetes</taxon>
        <taxon>Propionibacteriales</taxon>
        <taxon>Nocardioidaceae</taxon>
        <taxon>Nocardioides</taxon>
    </lineage>
</organism>
<protein>
    <submittedName>
        <fullName evidence="2">Uncharacterized protein</fullName>
    </submittedName>
</protein>
<accession>A0A3N0DUF9</accession>
<proteinExistence type="predicted"/>
<reference evidence="2 3" key="1">
    <citation type="submission" date="2018-11" db="EMBL/GenBank/DDBJ databases">
        <authorList>
            <person name="Li F."/>
        </authorList>
    </citation>
    <scope>NUCLEOTIDE SEQUENCE [LARGE SCALE GENOMIC DNA]</scope>
    <source>
        <strain evidence="2 3">KIS18-7</strain>
    </source>
</reference>
<dbReference type="AlphaFoldDB" id="A0A3N0DUF9"/>
<feature type="region of interest" description="Disordered" evidence="1">
    <location>
        <begin position="1"/>
        <end position="68"/>
    </location>
</feature>
<gene>
    <name evidence="2" type="ORF">EFL95_09715</name>
</gene>
<feature type="compositionally biased region" description="Acidic residues" evidence="1">
    <location>
        <begin position="1"/>
        <end position="36"/>
    </location>
</feature>